<dbReference type="STRING" id="162209.IJ22_14410"/>
<dbReference type="InterPro" id="IPR050129">
    <property type="entry name" value="Zn_alcohol_dh"/>
</dbReference>
<dbReference type="RefSeq" id="WP_054817199.1">
    <property type="nucleotide sequence ID" value="NZ_CP013652.1"/>
</dbReference>
<dbReference type="InterPro" id="IPR036291">
    <property type="entry name" value="NAD(P)-bd_dom_sf"/>
</dbReference>
<dbReference type="Gene3D" id="3.40.50.720">
    <property type="entry name" value="NAD(P)-binding Rossmann-like Domain"/>
    <property type="match status" value="1"/>
</dbReference>
<dbReference type="KEGG" id="pnp:IJ22_14410"/>
<dbReference type="SUPFAM" id="SSF51735">
    <property type="entry name" value="NAD(P)-binding Rossmann-fold domains"/>
    <property type="match status" value="1"/>
</dbReference>
<dbReference type="EMBL" id="CP013652">
    <property type="protein sequence ID" value="ALS21817.1"/>
    <property type="molecule type" value="Genomic_DNA"/>
</dbReference>
<dbReference type="Pfam" id="PF08240">
    <property type="entry name" value="ADH_N"/>
    <property type="match status" value="1"/>
</dbReference>
<feature type="domain" description="Alcohol dehydrogenase-like C-terminal" evidence="3">
    <location>
        <begin position="191"/>
        <end position="321"/>
    </location>
</feature>
<dbReference type="Pfam" id="PF00107">
    <property type="entry name" value="ADH_zinc_N"/>
    <property type="match status" value="1"/>
</dbReference>
<accession>A0A0U2U5Z2</accession>
<dbReference type="InterPro" id="IPR011032">
    <property type="entry name" value="GroES-like_sf"/>
</dbReference>
<keyword evidence="1" id="KW-0560">Oxidoreductase</keyword>
<protein>
    <submittedName>
        <fullName evidence="5">Alcohol dehydrogenase</fullName>
    </submittedName>
</protein>
<evidence type="ECO:0000259" key="4">
    <source>
        <dbReference type="Pfam" id="PF08240"/>
    </source>
</evidence>
<sequence length="366" mass="39276">MKRTSLAAVAAGVQRTELREFDLPEATEDSGLLRIETVGVCGTDVSYYKKSQSPRILGHHIVGFIERVGEKAAARWGVKEGDRVALEEYIPCGQCSFCRIGMYRSCPSTDPRTGGIRYGATPVDRQPSLWGGFSEFMYLHPNSVLHAMPEHVLPEEAALTLPLANGFEWMLLQGGVGPGKTVVIQGPGQQGLACTLAAKVAGAECVIVTGRSTSMKRLELSRRLGADHIVNIQAESLEDRVHEITGGRMADVVIDVTSGGSEPVISSVAAAGRGGMVMFGAYKYTKIPEFDIDSVITKTLQLKGVRGHSYTSVQMAVDFIASGKFPLRIMNSHDFALEETDLALKTAGGEGEPGPLLVTVSPGKKR</sequence>
<organism evidence="5 6">
    <name type="scientific">Paenibacillus naphthalenovorans</name>
    <dbReference type="NCBI Taxonomy" id="162209"/>
    <lineage>
        <taxon>Bacteria</taxon>
        <taxon>Bacillati</taxon>
        <taxon>Bacillota</taxon>
        <taxon>Bacilli</taxon>
        <taxon>Bacillales</taxon>
        <taxon>Paenibacillaceae</taxon>
        <taxon>Paenibacillus</taxon>
    </lineage>
</organism>
<dbReference type="PANTHER" id="PTHR43401:SF2">
    <property type="entry name" value="L-THREONINE 3-DEHYDROGENASE"/>
    <property type="match status" value="1"/>
</dbReference>
<evidence type="ECO:0000256" key="1">
    <source>
        <dbReference type="ARBA" id="ARBA00023002"/>
    </source>
</evidence>
<evidence type="ECO:0000313" key="5">
    <source>
        <dbReference type="EMBL" id="ALS21817.1"/>
    </source>
</evidence>
<gene>
    <name evidence="5" type="ORF">IJ22_14410</name>
</gene>
<dbReference type="InterPro" id="IPR013154">
    <property type="entry name" value="ADH-like_N"/>
</dbReference>
<dbReference type="PATRIC" id="fig|162209.4.peg.1525"/>
<evidence type="ECO:0000259" key="3">
    <source>
        <dbReference type="Pfam" id="PF00107"/>
    </source>
</evidence>
<dbReference type="OrthoDB" id="9777057at2"/>
<dbReference type="InterPro" id="IPR013149">
    <property type="entry name" value="ADH-like_C"/>
</dbReference>
<reference evidence="6" key="1">
    <citation type="submission" date="2015-12" db="EMBL/GenBank/DDBJ databases">
        <title>Complete genome sequences of two moderately thermophilic Paenibacillus species.</title>
        <authorList>
            <person name="Butler R.III."/>
            <person name="Wang J."/>
            <person name="Stark B.C."/>
            <person name="Pombert J.-F."/>
        </authorList>
    </citation>
    <scope>NUCLEOTIDE SEQUENCE [LARGE SCALE GENOMIC DNA]</scope>
    <source>
        <strain evidence="6">32O-Y</strain>
    </source>
</reference>
<dbReference type="Proteomes" id="UP000061660">
    <property type="component" value="Chromosome"/>
</dbReference>
<dbReference type="GO" id="GO:0016491">
    <property type="term" value="F:oxidoreductase activity"/>
    <property type="evidence" value="ECO:0007669"/>
    <property type="project" value="UniProtKB-KW"/>
</dbReference>
<reference evidence="5 6" key="2">
    <citation type="journal article" date="2016" name="Genome Announc.">
        <title>Complete Genome Sequences of Two Interactive Moderate Thermophiles, Paenibacillus napthalenovorans 32O-Y and Paenibacillus sp. 32O-W.</title>
        <authorList>
            <person name="Butler R.R.III."/>
            <person name="Wang J."/>
            <person name="Stark B.C."/>
            <person name="Pombert J.F."/>
        </authorList>
    </citation>
    <scope>NUCLEOTIDE SEQUENCE [LARGE SCALE GENOMIC DNA]</scope>
    <source>
        <strain evidence="5 6">32O-Y</strain>
    </source>
</reference>
<dbReference type="PANTHER" id="PTHR43401">
    <property type="entry name" value="L-THREONINE 3-DEHYDROGENASE"/>
    <property type="match status" value="1"/>
</dbReference>
<dbReference type="Gene3D" id="3.90.180.10">
    <property type="entry name" value="Medium-chain alcohol dehydrogenases, catalytic domain"/>
    <property type="match status" value="1"/>
</dbReference>
<evidence type="ECO:0000313" key="6">
    <source>
        <dbReference type="Proteomes" id="UP000061660"/>
    </source>
</evidence>
<name>A0A0U2U5Z2_9BACL</name>
<proteinExistence type="predicted"/>
<dbReference type="AlphaFoldDB" id="A0A0U2U5Z2"/>
<dbReference type="SUPFAM" id="SSF50129">
    <property type="entry name" value="GroES-like"/>
    <property type="match status" value="1"/>
</dbReference>
<feature type="region of interest" description="Disordered" evidence="2">
    <location>
        <begin position="347"/>
        <end position="366"/>
    </location>
</feature>
<keyword evidence="6" id="KW-1185">Reference proteome</keyword>
<feature type="domain" description="Alcohol dehydrogenase-like N-terminal" evidence="4">
    <location>
        <begin position="32"/>
        <end position="146"/>
    </location>
</feature>
<evidence type="ECO:0000256" key="2">
    <source>
        <dbReference type="SAM" id="MobiDB-lite"/>
    </source>
</evidence>